<evidence type="ECO:0000313" key="1">
    <source>
        <dbReference type="Proteomes" id="UP000515146"/>
    </source>
</evidence>
<reference evidence="2" key="1">
    <citation type="submission" date="2025-08" db="UniProtKB">
        <authorList>
            <consortium name="RefSeq"/>
        </authorList>
    </citation>
    <scope>IDENTIFICATION</scope>
    <source>
        <strain evidence="2">Airmid</strain>
    </source>
</reference>
<dbReference type="RefSeq" id="XP_027196691.1">
    <property type="nucleotide sequence ID" value="XM_027340890.1"/>
</dbReference>
<evidence type="ECO:0000313" key="2">
    <source>
        <dbReference type="RefSeq" id="XP_027196691.1"/>
    </source>
</evidence>
<keyword evidence="1" id="KW-1185">Reference proteome</keyword>
<proteinExistence type="predicted"/>
<protein>
    <submittedName>
        <fullName evidence="2">Uncharacterized protein LOC113791155</fullName>
    </submittedName>
</protein>
<dbReference type="AlphaFoldDB" id="A0A6P6XV16"/>
<name>A0A6P6XV16_DERPT</name>
<dbReference type="InParanoid" id="A0A6P6XV16"/>
<accession>A0A6P6XV16</accession>
<dbReference type="OMA" id="DEQERHY"/>
<dbReference type="KEGG" id="dpte:113791155"/>
<organism evidence="1 2">
    <name type="scientific">Dermatophagoides pteronyssinus</name>
    <name type="common">European house dust mite</name>
    <dbReference type="NCBI Taxonomy" id="6956"/>
    <lineage>
        <taxon>Eukaryota</taxon>
        <taxon>Metazoa</taxon>
        <taxon>Ecdysozoa</taxon>
        <taxon>Arthropoda</taxon>
        <taxon>Chelicerata</taxon>
        <taxon>Arachnida</taxon>
        <taxon>Acari</taxon>
        <taxon>Acariformes</taxon>
        <taxon>Sarcoptiformes</taxon>
        <taxon>Astigmata</taxon>
        <taxon>Psoroptidia</taxon>
        <taxon>Analgoidea</taxon>
        <taxon>Pyroglyphidae</taxon>
        <taxon>Dermatophagoidinae</taxon>
        <taxon>Dermatophagoides</taxon>
    </lineage>
</organism>
<dbReference type="OrthoDB" id="6500244at2759"/>
<dbReference type="Proteomes" id="UP000515146">
    <property type="component" value="Unplaced"/>
</dbReference>
<gene>
    <name evidence="2" type="primary">LOC113791155</name>
</gene>
<sequence length="279" mass="33458">MDFNQIPFKLRFNHSYKLFNEINDYMIKLDKIVRRNLLQIKVKQRIQFILEENFSHLGSTLKIVQNYLKSSECQIEPNLSMILIKQLDEKLKQFQEDQKEYMLLKNVKNVKVSVKPIPRCWKCLTWKQMDEKISMDNVPDSSLKPKNPFCESNNIYEKLYNNDSNDQYVHLDHLLRLFRKQNEHHKQKIILLDETIITLFNNLREYMKTLLKVKIYLDQQQQQQNFDHENAETKSIKLAIENLFMIDDKIDFFSTSSDAFELNSSSICLRLELKNPVKN</sequence>